<feature type="region of interest" description="Disordered" evidence="1">
    <location>
        <begin position="47"/>
        <end position="102"/>
    </location>
</feature>
<reference evidence="2 3" key="1">
    <citation type="journal article" date="2014" name="Agronomy (Basel)">
        <title>A Draft Genome Sequence for Ensete ventricosum, the Drought-Tolerant Tree Against Hunger.</title>
        <authorList>
            <person name="Harrison J."/>
            <person name="Moore K.A."/>
            <person name="Paszkiewicz K."/>
            <person name="Jones T."/>
            <person name="Grant M."/>
            <person name="Ambacheew D."/>
            <person name="Muzemil S."/>
            <person name="Studholme D.J."/>
        </authorList>
    </citation>
    <scope>NUCLEOTIDE SEQUENCE [LARGE SCALE GENOMIC DNA]</scope>
</reference>
<sequence length="102" mass="11268">MVRITTSAIRDPSSFLSAPELCLRFASRSPGSSPPLAKGRRIRFENSGRGWETGKVRSRRRSTTVDLSPLFSSDLEPLAHPNPKKPRSPLTTSNRGFDRTSA</sequence>
<dbReference type="Proteomes" id="UP000287651">
    <property type="component" value="Unassembled WGS sequence"/>
</dbReference>
<dbReference type="AlphaFoldDB" id="A0A426ZJN4"/>
<gene>
    <name evidence="2" type="ORF">B296_00025236</name>
</gene>
<evidence type="ECO:0000313" key="2">
    <source>
        <dbReference type="EMBL" id="RRT64192.1"/>
    </source>
</evidence>
<evidence type="ECO:0000256" key="1">
    <source>
        <dbReference type="SAM" id="MobiDB-lite"/>
    </source>
</evidence>
<accession>A0A426ZJN4</accession>
<comment type="caution">
    <text evidence="2">The sequence shown here is derived from an EMBL/GenBank/DDBJ whole genome shotgun (WGS) entry which is preliminary data.</text>
</comment>
<organism evidence="2 3">
    <name type="scientific">Ensete ventricosum</name>
    <name type="common">Abyssinian banana</name>
    <name type="synonym">Musa ensete</name>
    <dbReference type="NCBI Taxonomy" id="4639"/>
    <lineage>
        <taxon>Eukaryota</taxon>
        <taxon>Viridiplantae</taxon>
        <taxon>Streptophyta</taxon>
        <taxon>Embryophyta</taxon>
        <taxon>Tracheophyta</taxon>
        <taxon>Spermatophyta</taxon>
        <taxon>Magnoliopsida</taxon>
        <taxon>Liliopsida</taxon>
        <taxon>Zingiberales</taxon>
        <taxon>Musaceae</taxon>
        <taxon>Ensete</taxon>
    </lineage>
</organism>
<proteinExistence type="predicted"/>
<protein>
    <submittedName>
        <fullName evidence="2">Uncharacterized protein</fullName>
    </submittedName>
</protein>
<name>A0A426ZJN4_ENSVE</name>
<evidence type="ECO:0000313" key="3">
    <source>
        <dbReference type="Proteomes" id="UP000287651"/>
    </source>
</evidence>
<dbReference type="EMBL" id="AMZH03006288">
    <property type="protein sequence ID" value="RRT64192.1"/>
    <property type="molecule type" value="Genomic_DNA"/>
</dbReference>